<name>A0AAV3QFW8_LITER</name>
<protein>
    <recommendedName>
        <fullName evidence="3">FeS cluster biogenesis domain-containing protein</fullName>
    </recommendedName>
</protein>
<comment type="caution">
    <text evidence="1">The sequence shown here is derived from an EMBL/GenBank/DDBJ whole genome shotgun (WGS) entry which is preliminary data.</text>
</comment>
<evidence type="ECO:0000313" key="2">
    <source>
        <dbReference type="Proteomes" id="UP001454036"/>
    </source>
</evidence>
<dbReference type="AlphaFoldDB" id="A0AAV3QFW8"/>
<accession>A0AAV3QFW8</accession>
<evidence type="ECO:0000313" key="1">
    <source>
        <dbReference type="EMBL" id="GAA0162639.1"/>
    </source>
</evidence>
<keyword evidence="2" id="KW-1185">Reference proteome</keyword>
<organism evidence="1 2">
    <name type="scientific">Lithospermum erythrorhizon</name>
    <name type="common">Purple gromwell</name>
    <name type="synonym">Lithospermum officinale var. erythrorhizon</name>
    <dbReference type="NCBI Taxonomy" id="34254"/>
    <lineage>
        <taxon>Eukaryota</taxon>
        <taxon>Viridiplantae</taxon>
        <taxon>Streptophyta</taxon>
        <taxon>Embryophyta</taxon>
        <taxon>Tracheophyta</taxon>
        <taxon>Spermatophyta</taxon>
        <taxon>Magnoliopsida</taxon>
        <taxon>eudicotyledons</taxon>
        <taxon>Gunneridae</taxon>
        <taxon>Pentapetalae</taxon>
        <taxon>asterids</taxon>
        <taxon>lamiids</taxon>
        <taxon>Boraginales</taxon>
        <taxon>Boraginaceae</taxon>
        <taxon>Boraginoideae</taxon>
        <taxon>Lithospermeae</taxon>
        <taxon>Lithospermum</taxon>
    </lineage>
</organism>
<dbReference type="EMBL" id="BAABME010004512">
    <property type="protein sequence ID" value="GAA0162639.1"/>
    <property type="molecule type" value="Genomic_DNA"/>
</dbReference>
<sequence length="80" mass="9096">MDTDIINHLLKCRLTEEETAPVQLEQEDLLDGISGCELSFYVKIHSDKDGFVSIHGFNLDMARAWICKGIKITRLRGSIF</sequence>
<proteinExistence type="predicted"/>
<dbReference type="Proteomes" id="UP001454036">
    <property type="component" value="Unassembled WGS sequence"/>
</dbReference>
<reference evidence="1 2" key="1">
    <citation type="submission" date="2024-01" db="EMBL/GenBank/DDBJ databases">
        <title>The complete chloroplast genome sequence of Lithospermum erythrorhizon: insights into the phylogenetic relationship among Boraginaceae species and the maternal lineages of purple gromwells.</title>
        <authorList>
            <person name="Okada T."/>
            <person name="Watanabe K."/>
        </authorList>
    </citation>
    <scope>NUCLEOTIDE SEQUENCE [LARGE SCALE GENOMIC DNA]</scope>
</reference>
<evidence type="ECO:0008006" key="3">
    <source>
        <dbReference type="Google" id="ProtNLM"/>
    </source>
</evidence>
<gene>
    <name evidence="1" type="ORF">LIER_18683</name>
</gene>